<gene>
    <name evidence="2" type="ORF">ACFOY2_19380</name>
</gene>
<protein>
    <recommendedName>
        <fullName evidence="4">Recombinase family protein</fullName>
    </recommendedName>
</protein>
<accession>A0ABV8G6M8</accession>
<keyword evidence="3" id="KW-1185">Reference proteome</keyword>
<dbReference type="Proteomes" id="UP001595851">
    <property type="component" value="Unassembled WGS sequence"/>
</dbReference>
<reference evidence="3" key="1">
    <citation type="journal article" date="2019" name="Int. J. Syst. Evol. Microbiol.">
        <title>The Global Catalogue of Microorganisms (GCM) 10K type strain sequencing project: providing services to taxonomists for standard genome sequencing and annotation.</title>
        <authorList>
            <consortium name="The Broad Institute Genomics Platform"/>
            <consortium name="The Broad Institute Genome Sequencing Center for Infectious Disease"/>
            <person name="Wu L."/>
            <person name="Ma J."/>
        </authorList>
    </citation>
    <scope>NUCLEOTIDE SEQUENCE [LARGE SCALE GENOMIC DNA]</scope>
    <source>
        <strain evidence="3">TBRC 1276</strain>
    </source>
</reference>
<evidence type="ECO:0000256" key="1">
    <source>
        <dbReference type="SAM" id="MobiDB-lite"/>
    </source>
</evidence>
<comment type="caution">
    <text evidence="2">The sequence shown here is derived from an EMBL/GenBank/DDBJ whole genome shotgun (WGS) entry which is preliminary data.</text>
</comment>
<proteinExistence type="predicted"/>
<evidence type="ECO:0000313" key="3">
    <source>
        <dbReference type="Proteomes" id="UP001595851"/>
    </source>
</evidence>
<feature type="region of interest" description="Disordered" evidence="1">
    <location>
        <begin position="1"/>
        <end position="30"/>
    </location>
</feature>
<name>A0ABV8G6M8_9ACTN</name>
<dbReference type="RefSeq" id="WP_379529453.1">
    <property type="nucleotide sequence ID" value="NZ_JBHSBI010000009.1"/>
</dbReference>
<evidence type="ECO:0008006" key="4">
    <source>
        <dbReference type="Google" id="ProtNLM"/>
    </source>
</evidence>
<organism evidence="2 3">
    <name type="scientific">Nonomuraea purpurea</name>
    <dbReference type="NCBI Taxonomy" id="1849276"/>
    <lineage>
        <taxon>Bacteria</taxon>
        <taxon>Bacillati</taxon>
        <taxon>Actinomycetota</taxon>
        <taxon>Actinomycetes</taxon>
        <taxon>Streptosporangiales</taxon>
        <taxon>Streptosporangiaceae</taxon>
        <taxon>Nonomuraea</taxon>
    </lineage>
</organism>
<evidence type="ECO:0000313" key="2">
    <source>
        <dbReference type="EMBL" id="MFC4009403.1"/>
    </source>
</evidence>
<dbReference type="EMBL" id="JBHSBI010000009">
    <property type="protein sequence ID" value="MFC4009403.1"/>
    <property type="molecule type" value="Genomic_DNA"/>
</dbReference>
<sequence>MTAHLEPSEPMIGEGQPPADDRPIAGAGLVTHPGPLPGLAHSSRRLAVGYVWLRSDIDAADSDQLAARLSAFAARSGLHLVDIYTDRHPFRRSAFGALLQALCSPDVNAVVVPAPDHFSEFNGVYQAMRALIELETGADVLVMSQTTEATP</sequence>